<organism evidence="1 2">
    <name type="scientific">Liquorilactobacillus nagelii</name>
    <dbReference type="NCBI Taxonomy" id="82688"/>
    <lineage>
        <taxon>Bacteria</taxon>
        <taxon>Bacillati</taxon>
        <taxon>Bacillota</taxon>
        <taxon>Bacilli</taxon>
        <taxon>Lactobacillales</taxon>
        <taxon>Lactobacillaceae</taxon>
        <taxon>Liquorilactobacillus</taxon>
    </lineage>
</organism>
<dbReference type="RefSeq" id="WP_057886582.1">
    <property type="nucleotide sequence ID" value="NZ_CP018180.1"/>
</dbReference>
<dbReference type="GeneID" id="78522575"/>
<evidence type="ECO:0000313" key="2">
    <source>
        <dbReference type="Proteomes" id="UP000324497"/>
    </source>
</evidence>
<reference evidence="1 2" key="1">
    <citation type="submission" date="2016-11" db="EMBL/GenBank/DDBJ databases">
        <title>Interaction between Lactobacillus species and yeast in water kefir.</title>
        <authorList>
            <person name="Behr J."/>
            <person name="Xu D."/>
            <person name="Vogel R.F."/>
        </authorList>
    </citation>
    <scope>NUCLEOTIDE SEQUENCE [LARGE SCALE GENOMIC DNA]</scope>
    <source>
        <strain evidence="1 2">TMW 1.1827</strain>
    </source>
</reference>
<gene>
    <name evidence="1" type="ORF">BSQ50_00705</name>
</gene>
<proteinExistence type="predicted"/>
<accession>A0A3S6QYG1</accession>
<keyword evidence="2" id="KW-1185">Reference proteome</keyword>
<dbReference type="AlphaFoldDB" id="A0A3S6QYG1"/>
<protein>
    <submittedName>
        <fullName evidence="1">Uncharacterized protein</fullName>
    </submittedName>
</protein>
<evidence type="ECO:0000313" key="1">
    <source>
        <dbReference type="EMBL" id="AUJ31217.1"/>
    </source>
</evidence>
<dbReference type="Proteomes" id="UP000324497">
    <property type="component" value="Chromosome"/>
</dbReference>
<dbReference type="KEGG" id="lng:BSQ50_00705"/>
<sequence length="153" mass="17065">MKIKVADFMQQIDGQNYQNDVLPAVDAVEKITEQKLTEILQPLFEHFAKLIAAEKLGRIEQPVNFVGQVVTIALETGVINLPFANNNHVDNFFDSDTETEVLANLVVTSPKLNASGLRIDTLGEITQWTEQQQQQAVKMFAADLKQLVKNVAD</sequence>
<name>A0A3S6QYG1_9LACO</name>
<dbReference type="EMBL" id="CP018180">
    <property type="protein sequence ID" value="AUJ31217.1"/>
    <property type="molecule type" value="Genomic_DNA"/>
</dbReference>